<reference evidence="2 3" key="1">
    <citation type="submission" date="2023-08" db="EMBL/GenBank/DDBJ databases">
        <title>Pleionea litopenaei sp. nov., isolated from stomach of juvenile Litopenaeus vannamei.</title>
        <authorList>
            <person name="Rho A.M."/>
            <person name="Hwang C.Y."/>
        </authorList>
    </citation>
    <scope>NUCLEOTIDE SEQUENCE [LARGE SCALE GENOMIC DNA]</scope>
    <source>
        <strain evidence="2 3">HL-JVS1</strain>
    </source>
</reference>
<name>A0AA51X6M1_9GAMM</name>
<evidence type="ECO:0000259" key="1">
    <source>
        <dbReference type="PROSITE" id="PS51725"/>
    </source>
</evidence>
<feature type="domain" description="ABM" evidence="1">
    <location>
        <begin position="2"/>
        <end position="90"/>
    </location>
</feature>
<dbReference type="InterPro" id="IPR011008">
    <property type="entry name" value="Dimeric_a/b-barrel"/>
</dbReference>
<dbReference type="Proteomes" id="UP001239782">
    <property type="component" value="Chromosome"/>
</dbReference>
<dbReference type="SUPFAM" id="SSF54909">
    <property type="entry name" value="Dimeric alpha+beta barrel"/>
    <property type="match status" value="1"/>
</dbReference>
<dbReference type="GO" id="GO:0004497">
    <property type="term" value="F:monooxygenase activity"/>
    <property type="evidence" value="ECO:0007669"/>
    <property type="project" value="UniProtKB-KW"/>
</dbReference>
<keyword evidence="2" id="KW-0503">Monooxygenase</keyword>
<dbReference type="InterPro" id="IPR007138">
    <property type="entry name" value="ABM_dom"/>
</dbReference>
<accession>A0AA51X6M1</accession>
<dbReference type="Pfam" id="PF03992">
    <property type="entry name" value="ABM"/>
    <property type="match status" value="1"/>
</dbReference>
<proteinExistence type="predicted"/>
<sequence length="95" mass="11150">MIRVIIERQLKPGCYEEYATVIRRAKKEAARKQGFMGGELYFDQADTNRIYIIAAWDTIQHWEQWDKSAERKSLTQELAELMSGPEKVTVLTSRR</sequence>
<dbReference type="PROSITE" id="PS51725">
    <property type="entry name" value="ABM"/>
    <property type="match status" value="1"/>
</dbReference>
<dbReference type="Gene3D" id="3.30.70.100">
    <property type="match status" value="1"/>
</dbReference>
<dbReference type="EMBL" id="CP133548">
    <property type="protein sequence ID" value="WMS86230.1"/>
    <property type="molecule type" value="Genomic_DNA"/>
</dbReference>
<keyword evidence="2" id="KW-0560">Oxidoreductase</keyword>
<dbReference type="AlphaFoldDB" id="A0AA51X6M1"/>
<evidence type="ECO:0000313" key="3">
    <source>
        <dbReference type="Proteomes" id="UP001239782"/>
    </source>
</evidence>
<keyword evidence="3" id="KW-1185">Reference proteome</keyword>
<dbReference type="KEGG" id="plei:Q9312_13475"/>
<protein>
    <submittedName>
        <fullName evidence="2">Antibiotic biosynthesis monooxygenase family protein</fullName>
    </submittedName>
</protein>
<gene>
    <name evidence="2" type="ORF">Q9312_13475</name>
</gene>
<dbReference type="RefSeq" id="WP_309201382.1">
    <property type="nucleotide sequence ID" value="NZ_CP133548.1"/>
</dbReference>
<evidence type="ECO:0000313" key="2">
    <source>
        <dbReference type="EMBL" id="WMS86230.1"/>
    </source>
</evidence>
<organism evidence="2 3">
    <name type="scientific">Pleionea litopenaei</name>
    <dbReference type="NCBI Taxonomy" id="3070815"/>
    <lineage>
        <taxon>Bacteria</taxon>
        <taxon>Pseudomonadati</taxon>
        <taxon>Pseudomonadota</taxon>
        <taxon>Gammaproteobacteria</taxon>
        <taxon>Oceanospirillales</taxon>
        <taxon>Pleioneaceae</taxon>
        <taxon>Pleionea</taxon>
    </lineage>
</organism>